<keyword evidence="2" id="KW-0378">Hydrolase</keyword>
<gene>
    <name evidence="2" type="ORF">G4L40_03500</name>
</gene>
<dbReference type="SUPFAM" id="SSF53474">
    <property type="entry name" value="alpha/beta-Hydrolases"/>
    <property type="match status" value="1"/>
</dbReference>
<dbReference type="InterPro" id="IPR050583">
    <property type="entry name" value="Mycobacterial_A85_antigen"/>
</dbReference>
<dbReference type="RefSeq" id="WP_166235777.1">
    <property type="nucleotide sequence ID" value="NZ_JAAJBV010000002.1"/>
</dbReference>
<evidence type="ECO:0000313" key="2">
    <source>
        <dbReference type="EMBL" id="NHM03766.1"/>
    </source>
</evidence>
<organism evidence="2 3">
    <name type="scientific">Flavobacterium celericrescens</name>
    <dbReference type="NCBI Taxonomy" id="2709780"/>
    <lineage>
        <taxon>Bacteria</taxon>
        <taxon>Pseudomonadati</taxon>
        <taxon>Bacteroidota</taxon>
        <taxon>Flavobacteriia</taxon>
        <taxon>Flavobacteriales</taxon>
        <taxon>Flavobacteriaceae</taxon>
        <taxon>Flavobacterium</taxon>
    </lineage>
</organism>
<dbReference type="GO" id="GO:0016787">
    <property type="term" value="F:hydrolase activity"/>
    <property type="evidence" value="ECO:0007669"/>
    <property type="project" value="UniProtKB-KW"/>
</dbReference>
<dbReference type="EMBL" id="JAAJBV010000002">
    <property type="protein sequence ID" value="NHM03766.1"/>
    <property type="molecule type" value="Genomic_DNA"/>
</dbReference>
<dbReference type="Proteomes" id="UP000761423">
    <property type="component" value="Unassembled WGS sequence"/>
</dbReference>
<feature type="chain" id="PRO_5047464984" evidence="1">
    <location>
        <begin position="22"/>
        <end position="262"/>
    </location>
</feature>
<protein>
    <submittedName>
        <fullName evidence="2">Alpha/beta hydrolase</fullName>
    </submittedName>
</protein>
<evidence type="ECO:0000313" key="3">
    <source>
        <dbReference type="Proteomes" id="UP000761423"/>
    </source>
</evidence>
<accession>A0ABX0IEK5</accession>
<feature type="signal peptide" evidence="1">
    <location>
        <begin position="1"/>
        <end position="21"/>
    </location>
</feature>
<dbReference type="Pfam" id="PF00756">
    <property type="entry name" value="Esterase"/>
    <property type="match status" value="1"/>
</dbReference>
<evidence type="ECO:0000256" key="1">
    <source>
        <dbReference type="SAM" id="SignalP"/>
    </source>
</evidence>
<reference evidence="2 3" key="1">
    <citation type="submission" date="2020-02" db="EMBL/GenBank/DDBJ databases">
        <authorList>
            <person name="Chen W.-M."/>
        </authorList>
    </citation>
    <scope>NUCLEOTIDE SEQUENCE [LARGE SCALE GENOMIC DNA]</scope>
    <source>
        <strain evidence="2 3">TWA-26</strain>
    </source>
</reference>
<dbReference type="Gene3D" id="3.40.50.1820">
    <property type="entry name" value="alpha/beta hydrolase"/>
    <property type="match status" value="1"/>
</dbReference>
<name>A0ABX0IEK5_9FLAO</name>
<dbReference type="InterPro" id="IPR000801">
    <property type="entry name" value="Esterase-like"/>
</dbReference>
<keyword evidence="1" id="KW-0732">Signal</keyword>
<keyword evidence="3" id="KW-1185">Reference proteome</keyword>
<proteinExistence type="predicted"/>
<dbReference type="PANTHER" id="PTHR48098">
    <property type="entry name" value="ENTEROCHELIN ESTERASE-RELATED"/>
    <property type="match status" value="1"/>
</dbReference>
<dbReference type="PANTHER" id="PTHR48098:SF6">
    <property type="entry name" value="FERRI-BACILLIBACTIN ESTERASE BESA"/>
    <property type="match status" value="1"/>
</dbReference>
<comment type="caution">
    <text evidence="2">The sequence shown here is derived from an EMBL/GenBank/DDBJ whole genome shotgun (WGS) entry which is preliminary data.</text>
</comment>
<dbReference type="InterPro" id="IPR029058">
    <property type="entry name" value="AB_hydrolase_fold"/>
</dbReference>
<sequence>MKKHLFLYPLFFLLTFPFCNAQKNVSTFVIEAPQLQSTKKIWLYLPENYNATTKKYPVLYLHDAQNLFDASTSYAGEWRIDETLDSLKAEVIVVGIAHGNEKRIDELTPFKHEEYGGGGAASYLDFIVNTLKPRIDSTYRTKTGKYNTAIGGSSLGGLVSYYAALQYPKVFGKAMVFSPSFWFNPALYVQTEKLKTLKTKLYFMCGDAESETMVSDMNKMVDLVNDKRCSCEHLTKKVVVIGGKHNEKLWAREFAKAYLWLF</sequence>